<evidence type="ECO:0000259" key="6">
    <source>
        <dbReference type="PROSITE" id="PS50850"/>
    </source>
</evidence>
<reference evidence="7 8" key="1">
    <citation type="submission" date="2018-03" db="EMBL/GenBank/DDBJ databases">
        <title>Genomic Encyclopedia of Archaeal and Bacterial Type Strains, Phase II (KMG-II): from individual species to whole genera.</title>
        <authorList>
            <person name="Goeker M."/>
        </authorList>
    </citation>
    <scope>NUCLEOTIDE SEQUENCE [LARGE SCALE GENOMIC DNA]</scope>
    <source>
        <strain evidence="7 8">DSM 44889</strain>
    </source>
</reference>
<keyword evidence="8" id="KW-1185">Reference proteome</keyword>
<feature type="transmembrane region" description="Helical" evidence="5">
    <location>
        <begin position="205"/>
        <end position="225"/>
    </location>
</feature>
<dbReference type="Proteomes" id="UP000245469">
    <property type="component" value="Unassembled WGS sequence"/>
</dbReference>
<evidence type="ECO:0000256" key="5">
    <source>
        <dbReference type="SAM" id="Phobius"/>
    </source>
</evidence>
<dbReference type="SUPFAM" id="SSF103473">
    <property type="entry name" value="MFS general substrate transporter"/>
    <property type="match status" value="1"/>
</dbReference>
<dbReference type="Pfam" id="PF07690">
    <property type="entry name" value="MFS_1"/>
    <property type="match status" value="1"/>
</dbReference>
<keyword evidence="2 5" id="KW-0812">Transmembrane</keyword>
<dbReference type="PANTHER" id="PTHR42718">
    <property type="entry name" value="MAJOR FACILITATOR SUPERFAMILY MULTIDRUG TRANSPORTER MFSC"/>
    <property type="match status" value="1"/>
</dbReference>
<name>A0A316AEK8_9ACTN</name>
<feature type="transmembrane region" description="Helical" evidence="5">
    <location>
        <begin position="106"/>
        <end position="128"/>
    </location>
</feature>
<dbReference type="OrthoDB" id="7375466at2"/>
<evidence type="ECO:0000313" key="8">
    <source>
        <dbReference type="Proteomes" id="UP000245469"/>
    </source>
</evidence>
<dbReference type="RefSeq" id="WP_109772408.1">
    <property type="nucleotide sequence ID" value="NZ_QGDQ01000001.1"/>
</dbReference>
<dbReference type="InterPro" id="IPR020846">
    <property type="entry name" value="MFS_dom"/>
</dbReference>
<dbReference type="GO" id="GO:0005886">
    <property type="term" value="C:plasma membrane"/>
    <property type="evidence" value="ECO:0007669"/>
    <property type="project" value="UniProtKB-SubCell"/>
</dbReference>
<evidence type="ECO:0000313" key="7">
    <source>
        <dbReference type="EMBL" id="PWJ56215.1"/>
    </source>
</evidence>
<organism evidence="7 8">
    <name type="scientific">Quadrisphaera granulorum</name>
    <dbReference type="NCBI Taxonomy" id="317664"/>
    <lineage>
        <taxon>Bacteria</taxon>
        <taxon>Bacillati</taxon>
        <taxon>Actinomycetota</taxon>
        <taxon>Actinomycetes</taxon>
        <taxon>Kineosporiales</taxon>
        <taxon>Kineosporiaceae</taxon>
        <taxon>Quadrisphaera</taxon>
    </lineage>
</organism>
<feature type="transmembrane region" description="Helical" evidence="5">
    <location>
        <begin position="12"/>
        <end position="30"/>
    </location>
</feature>
<dbReference type="Gene3D" id="1.20.1250.20">
    <property type="entry name" value="MFS general substrate transporter like domains"/>
    <property type="match status" value="1"/>
</dbReference>
<dbReference type="InterPro" id="IPR036259">
    <property type="entry name" value="MFS_trans_sf"/>
</dbReference>
<feature type="transmembrane region" description="Helical" evidence="5">
    <location>
        <begin position="337"/>
        <end position="359"/>
    </location>
</feature>
<gene>
    <name evidence="7" type="ORF">BXY45_101190</name>
</gene>
<evidence type="ECO:0000256" key="2">
    <source>
        <dbReference type="ARBA" id="ARBA00022692"/>
    </source>
</evidence>
<dbReference type="PANTHER" id="PTHR42718:SF39">
    <property type="entry name" value="ACTINORHODIN TRANSPORTER-RELATED"/>
    <property type="match status" value="1"/>
</dbReference>
<comment type="caution">
    <text evidence="7">The sequence shown here is derived from an EMBL/GenBank/DDBJ whole genome shotgun (WGS) entry which is preliminary data.</text>
</comment>
<feature type="transmembrane region" description="Helical" evidence="5">
    <location>
        <begin position="365"/>
        <end position="388"/>
    </location>
</feature>
<dbReference type="PROSITE" id="PS50850">
    <property type="entry name" value="MFS"/>
    <property type="match status" value="1"/>
</dbReference>
<keyword evidence="4 5" id="KW-0472">Membrane</keyword>
<feature type="transmembrane region" description="Helical" evidence="5">
    <location>
        <begin position="433"/>
        <end position="455"/>
    </location>
</feature>
<dbReference type="EMBL" id="QGDQ01000001">
    <property type="protein sequence ID" value="PWJ56215.1"/>
    <property type="molecule type" value="Genomic_DNA"/>
</dbReference>
<feature type="transmembrane region" description="Helical" evidence="5">
    <location>
        <begin position="171"/>
        <end position="193"/>
    </location>
</feature>
<feature type="transmembrane region" description="Helical" evidence="5">
    <location>
        <begin position="271"/>
        <end position="291"/>
    </location>
</feature>
<feature type="transmembrane region" description="Helical" evidence="5">
    <location>
        <begin position="140"/>
        <end position="165"/>
    </location>
</feature>
<evidence type="ECO:0000256" key="4">
    <source>
        <dbReference type="ARBA" id="ARBA00023136"/>
    </source>
</evidence>
<sequence>MPSTNPTSPRARWWVFAAVLIADVLDLLDSTITNIAAPSIVRQLHAPTTLVPWLGLSYALALGSLLVIGARLGDRYGARRTFLVGLAGFTAATALVAGAWAPIPLIAFRTVQGGFGALLIPQGFTLLLRVFPRDQLGKVFALFGPLMALSSISGPVVAALLLQVAPFGLGWRAVFALFTVLGAALLALSAVVLPHLEPDPAARIPVVSCVLVMAGLLSLLGGIITGGQDRWGAREVALVLGGVLLLGAFGLTQRRSTTPLLARALFADRGFVAGISVASLFFAAVAGLLYATSLFLQTGVHLAVLPTAALMAPMSVGIIATSFTFHSRIQQLGRRLVLAGVLATAAGTGLFLALLPVLVHSPAFITAPLAVIGAGMGCCFGSLFATALGDVDPKLAGSASGALNALQQVANACGAALVSTTFLALSGRGTTTAAAVSLGVVLLVLVVCLAVLPILPRRAAADSH</sequence>
<keyword evidence="3 5" id="KW-1133">Transmembrane helix</keyword>
<evidence type="ECO:0000256" key="1">
    <source>
        <dbReference type="ARBA" id="ARBA00004651"/>
    </source>
</evidence>
<dbReference type="GO" id="GO:0022857">
    <property type="term" value="F:transmembrane transporter activity"/>
    <property type="evidence" value="ECO:0007669"/>
    <property type="project" value="InterPro"/>
</dbReference>
<feature type="transmembrane region" description="Helical" evidence="5">
    <location>
        <begin position="231"/>
        <end position="251"/>
    </location>
</feature>
<proteinExistence type="predicted"/>
<evidence type="ECO:0000256" key="3">
    <source>
        <dbReference type="ARBA" id="ARBA00022989"/>
    </source>
</evidence>
<feature type="transmembrane region" description="Helical" evidence="5">
    <location>
        <begin position="303"/>
        <end position="325"/>
    </location>
</feature>
<dbReference type="InterPro" id="IPR011701">
    <property type="entry name" value="MFS"/>
</dbReference>
<feature type="transmembrane region" description="Helical" evidence="5">
    <location>
        <begin position="50"/>
        <end position="70"/>
    </location>
</feature>
<accession>A0A316AEK8</accession>
<comment type="subcellular location">
    <subcellularLocation>
        <location evidence="1">Cell membrane</location>
        <topology evidence="1">Multi-pass membrane protein</topology>
    </subcellularLocation>
</comment>
<feature type="transmembrane region" description="Helical" evidence="5">
    <location>
        <begin position="82"/>
        <end position="100"/>
    </location>
</feature>
<protein>
    <submittedName>
        <fullName evidence="7">MFS transporter</fullName>
    </submittedName>
</protein>
<feature type="domain" description="Major facilitator superfamily (MFS) profile" evidence="6">
    <location>
        <begin position="15"/>
        <end position="459"/>
    </location>
</feature>
<dbReference type="AlphaFoldDB" id="A0A316AEK8"/>